<evidence type="ECO:0000313" key="4">
    <source>
        <dbReference type="EMBL" id="TWU34933.1"/>
    </source>
</evidence>
<name>A0A5C6DCG4_9BACT</name>
<keyword evidence="2" id="KW-0472">Membrane</keyword>
<proteinExistence type="inferred from homology"/>
<dbReference type="PANTHER" id="PTHR30576:SF10">
    <property type="entry name" value="SLL5057 PROTEIN"/>
    <property type="match status" value="1"/>
</dbReference>
<protein>
    <submittedName>
        <fullName evidence="4">Putative sugar transferase EpsL</fullName>
        <ecNumber evidence="4">2.-.-.-</ecNumber>
    </submittedName>
</protein>
<dbReference type="Proteomes" id="UP000319143">
    <property type="component" value="Unassembled WGS sequence"/>
</dbReference>
<evidence type="ECO:0000313" key="5">
    <source>
        <dbReference type="Proteomes" id="UP000319143"/>
    </source>
</evidence>
<dbReference type="Pfam" id="PF02397">
    <property type="entry name" value="Bac_transf"/>
    <property type="match status" value="1"/>
</dbReference>
<keyword evidence="4" id="KW-0808">Transferase</keyword>
<dbReference type="EC" id="2.-.-.-" evidence="4"/>
<dbReference type="OrthoDB" id="9766874at2"/>
<dbReference type="AlphaFoldDB" id="A0A5C6DCG4"/>
<evidence type="ECO:0000259" key="3">
    <source>
        <dbReference type="Pfam" id="PF02397"/>
    </source>
</evidence>
<dbReference type="GO" id="GO:0016780">
    <property type="term" value="F:phosphotransferase activity, for other substituted phosphate groups"/>
    <property type="evidence" value="ECO:0007669"/>
    <property type="project" value="TreeGrafter"/>
</dbReference>
<dbReference type="PANTHER" id="PTHR30576">
    <property type="entry name" value="COLANIC BIOSYNTHESIS UDP-GLUCOSE LIPID CARRIER TRANSFERASE"/>
    <property type="match status" value="1"/>
</dbReference>
<dbReference type="InterPro" id="IPR003362">
    <property type="entry name" value="Bact_transf"/>
</dbReference>
<comment type="similarity">
    <text evidence="1">Belongs to the bacterial sugar transferase family.</text>
</comment>
<feature type="domain" description="Bacterial sugar transferase" evidence="3">
    <location>
        <begin position="79"/>
        <end position="269"/>
    </location>
</feature>
<comment type="caution">
    <text evidence="4">The sequence shown here is derived from an EMBL/GenBank/DDBJ whole genome shotgun (WGS) entry which is preliminary data.</text>
</comment>
<accession>A0A5C6DCG4</accession>
<gene>
    <name evidence="4" type="primary">epsL</name>
    <name evidence="4" type="ORF">Poly41_40770</name>
</gene>
<reference evidence="4 5" key="1">
    <citation type="submission" date="2019-02" db="EMBL/GenBank/DDBJ databases">
        <title>Deep-cultivation of Planctomycetes and their phenomic and genomic characterization uncovers novel biology.</title>
        <authorList>
            <person name="Wiegand S."/>
            <person name="Jogler M."/>
            <person name="Boedeker C."/>
            <person name="Pinto D."/>
            <person name="Vollmers J."/>
            <person name="Rivas-Marin E."/>
            <person name="Kohn T."/>
            <person name="Peeters S.H."/>
            <person name="Heuer A."/>
            <person name="Rast P."/>
            <person name="Oberbeckmann S."/>
            <person name="Bunk B."/>
            <person name="Jeske O."/>
            <person name="Meyerdierks A."/>
            <person name="Storesund J.E."/>
            <person name="Kallscheuer N."/>
            <person name="Luecker S."/>
            <person name="Lage O.M."/>
            <person name="Pohl T."/>
            <person name="Merkel B.J."/>
            <person name="Hornburger P."/>
            <person name="Mueller R.-W."/>
            <person name="Bruemmer F."/>
            <person name="Labrenz M."/>
            <person name="Spormann A.M."/>
            <person name="Op Den Camp H."/>
            <person name="Overmann J."/>
            <person name="Amann R."/>
            <person name="Jetten M.S.M."/>
            <person name="Mascher T."/>
            <person name="Medema M.H."/>
            <person name="Devos D.P."/>
            <person name="Kaster A.-K."/>
            <person name="Ovreas L."/>
            <person name="Rohde M."/>
            <person name="Galperin M.Y."/>
            <person name="Jogler C."/>
        </authorList>
    </citation>
    <scope>NUCLEOTIDE SEQUENCE [LARGE SCALE GENOMIC DNA]</scope>
    <source>
        <strain evidence="4 5">Poly41</strain>
    </source>
</reference>
<keyword evidence="5" id="KW-1185">Reference proteome</keyword>
<sequence length="274" mass="31131">MFSSCSYESDQVRRMGGTQLLCVSIDSHNFIDSHIFSSLGNNRLVIVDSPSSPPMATLSTPMAAECSLGIQCRATPTWKRLLDLCGVVALFPLLLPVLTTVAIYIKFVSRGPIFFVQSRVGFGGDRFRIYKFRTMHVPTVSRDEMHRKFVSQYADAESPLAKPKYENELIPGGNLIRKLSLDELPQVFNVLIGNMCLVGPRPDVLMIEDYQPWQLRRFEVMPGMTGLWQVSGKNRLTFDQMIDLDIEYIETRSLSNDLRILARTVYVLLFEHNE</sequence>
<keyword evidence="2" id="KW-0812">Transmembrane</keyword>
<evidence type="ECO:0000256" key="2">
    <source>
        <dbReference type="SAM" id="Phobius"/>
    </source>
</evidence>
<keyword evidence="2" id="KW-1133">Transmembrane helix</keyword>
<evidence type="ECO:0000256" key="1">
    <source>
        <dbReference type="ARBA" id="ARBA00006464"/>
    </source>
</evidence>
<dbReference type="EMBL" id="SJPV01000007">
    <property type="protein sequence ID" value="TWU34933.1"/>
    <property type="molecule type" value="Genomic_DNA"/>
</dbReference>
<feature type="transmembrane region" description="Helical" evidence="2">
    <location>
        <begin position="81"/>
        <end position="105"/>
    </location>
</feature>
<organism evidence="4 5">
    <name type="scientific">Novipirellula artificiosorum</name>
    <dbReference type="NCBI Taxonomy" id="2528016"/>
    <lineage>
        <taxon>Bacteria</taxon>
        <taxon>Pseudomonadati</taxon>
        <taxon>Planctomycetota</taxon>
        <taxon>Planctomycetia</taxon>
        <taxon>Pirellulales</taxon>
        <taxon>Pirellulaceae</taxon>
        <taxon>Novipirellula</taxon>
    </lineage>
</organism>